<feature type="coiled-coil region" evidence="1">
    <location>
        <begin position="83"/>
        <end position="145"/>
    </location>
</feature>
<gene>
    <name evidence="2" type="ORF">B0T18DRAFT_386866</name>
</gene>
<organism evidence="2 3">
    <name type="scientific">Schizothecium vesticola</name>
    <dbReference type="NCBI Taxonomy" id="314040"/>
    <lineage>
        <taxon>Eukaryota</taxon>
        <taxon>Fungi</taxon>
        <taxon>Dikarya</taxon>
        <taxon>Ascomycota</taxon>
        <taxon>Pezizomycotina</taxon>
        <taxon>Sordariomycetes</taxon>
        <taxon>Sordariomycetidae</taxon>
        <taxon>Sordariales</taxon>
        <taxon>Schizotheciaceae</taxon>
        <taxon>Schizothecium</taxon>
    </lineage>
</organism>
<evidence type="ECO:0000313" key="2">
    <source>
        <dbReference type="EMBL" id="KAK0755102.1"/>
    </source>
</evidence>
<accession>A0AA40KDN7</accession>
<dbReference type="EMBL" id="JAUKUD010000001">
    <property type="protein sequence ID" value="KAK0755102.1"/>
    <property type="molecule type" value="Genomic_DNA"/>
</dbReference>
<protein>
    <submittedName>
        <fullName evidence="2">Uncharacterized protein</fullName>
    </submittedName>
</protein>
<dbReference type="AlphaFoldDB" id="A0AA40KDN7"/>
<dbReference type="Proteomes" id="UP001172155">
    <property type="component" value="Unassembled WGS sequence"/>
</dbReference>
<sequence length="675" mass="74823">MVIPSTTAAELEAILGVVVEKTKIKTENIVAYREQVAAAIAARRLPTNPASWSLAQVQDAWETMTPQERTLSPPPQQNQSSGIARVKMEKNELEAQLADMSTTLGVERAAKKEQIHAKQQAEAQLAELKDELKEMRAVVVSQDRKLSARVETNTLKENNTEFESQWANQGVVDGQHLLQENIEQRATIGDLEEQINQLQNSISDLNANAMDGNALIAAANGAKEEAAIAKQAVEGLTGENSNIEEINMNITEQLADTQAELAKCRSQQEKLELELKHMHTDNYTWIIEHAQQLQALRQQQNPAQDSMRSTALATFLGICLGRLTPPPPNGQRFLRERGLGKFLHIQVDVRANAHGRGDPPGHPGCRANLARVHATRCPPQSVLSKYTRAPRALVETALRAIASGKAIETSVELLFFVVVAARLAGLELEMRPALAPLMASTIPPPFRSVIKRFIRKPVNGEELRVICSAQGVVCGRTNVGFMEGTLCLLVKFDRHTLHVVNYTSFTRTGKDEVIEMVVHTVDRRKVGFSATVEGIIRLWANSKSGQDNALCLYTPQSSRSMAVLFDSKTFPRDPNLSNWFYLPTIQRPPSPQLPEQRVDAGPLRFENFLSRYKTVAEPLLCPAGQTLPLHFKKQGVRARSRFNWHLWHEKELAPCTTPTTSLPDLCTGVSKDGPF</sequence>
<evidence type="ECO:0000313" key="3">
    <source>
        <dbReference type="Proteomes" id="UP001172155"/>
    </source>
</evidence>
<feature type="coiled-coil region" evidence="1">
    <location>
        <begin position="181"/>
        <end position="208"/>
    </location>
</feature>
<comment type="caution">
    <text evidence="2">The sequence shown here is derived from an EMBL/GenBank/DDBJ whole genome shotgun (WGS) entry which is preliminary data.</text>
</comment>
<name>A0AA40KDN7_9PEZI</name>
<evidence type="ECO:0000256" key="1">
    <source>
        <dbReference type="SAM" id="Coils"/>
    </source>
</evidence>
<keyword evidence="3" id="KW-1185">Reference proteome</keyword>
<keyword evidence="1" id="KW-0175">Coiled coil</keyword>
<reference evidence="2" key="1">
    <citation type="submission" date="2023-06" db="EMBL/GenBank/DDBJ databases">
        <title>Genome-scale phylogeny and comparative genomics of the fungal order Sordariales.</title>
        <authorList>
            <consortium name="Lawrence Berkeley National Laboratory"/>
            <person name="Hensen N."/>
            <person name="Bonometti L."/>
            <person name="Westerberg I."/>
            <person name="Brannstrom I.O."/>
            <person name="Guillou S."/>
            <person name="Cros-Aarteil S."/>
            <person name="Calhoun S."/>
            <person name="Haridas S."/>
            <person name="Kuo A."/>
            <person name="Mondo S."/>
            <person name="Pangilinan J."/>
            <person name="Riley R."/>
            <person name="LaButti K."/>
            <person name="Andreopoulos B."/>
            <person name="Lipzen A."/>
            <person name="Chen C."/>
            <person name="Yanf M."/>
            <person name="Daum C."/>
            <person name="Ng V."/>
            <person name="Clum A."/>
            <person name="Steindorff A."/>
            <person name="Ohm R."/>
            <person name="Martin F."/>
            <person name="Silar P."/>
            <person name="Natvig D."/>
            <person name="Lalanne C."/>
            <person name="Gautier V."/>
            <person name="Ament-velasquez S.L."/>
            <person name="Kruys A."/>
            <person name="Hutchinson M.I."/>
            <person name="Powell A.J."/>
            <person name="Barry K."/>
            <person name="Miller A.N."/>
            <person name="Grigoriev I.V."/>
            <person name="Debuchy R."/>
            <person name="Gladieux P."/>
            <person name="Thoren M.H."/>
            <person name="Johannesson H."/>
        </authorList>
    </citation>
    <scope>NUCLEOTIDE SEQUENCE</scope>
    <source>
        <strain evidence="2">SMH3187-1</strain>
    </source>
</reference>
<proteinExistence type="predicted"/>
<feature type="coiled-coil region" evidence="1">
    <location>
        <begin position="240"/>
        <end position="274"/>
    </location>
</feature>